<evidence type="ECO:0000313" key="1">
    <source>
        <dbReference type="EMBL" id="KAI0031456.1"/>
    </source>
</evidence>
<gene>
    <name evidence="1" type="ORF">K488DRAFT_52034</name>
</gene>
<feature type="non-terminal residue" evidence="1">
    <location>
        <position position="236"/>
    </location>
</feature>
<dbReference type="Proteomes" id="UP000814128">
    <property type="component" value="Unassembled WGS sequence"/>
</dbReference>
<dbReference type="EMBL" id="MU273579">
    <property type="protein sequence ID" value="KAI0031456.1"/>
    <property type="molecule type" value="Genomic_DNA"/>
</dbReference>
<organism evidence="1 2">
    <name type="scientific">Vararia minispora EC-137</name>
    <dbReference type="NCBI Taxonomy" id="1314806"/>
    <lineage>
        <taxon>Eukaryota</taxon>
        <taxon>Fungi</taxon>
        <taxon>Dikarya</taxon>
        <taxon>Basidiomycota</taxon>
        <taxon>Agaricomycotina</taxon>
        <taxon>Agaricomycetes</taxon>
        <taxon>Russulales</taxon>
        <taxon>Lachnocladiaceae</taxon>
        <taxon>Vararia</taxon>
    </lineage>
</organism>
<sequence length="236" mass="25774">MHLPQTTEFSDPKDKLWSLYLRNAEEEDRVNIESWKGDTDGILIFTGLFAATVAAFVIEGYKRLSPDSSAETVVLLKQIAAAGNGMPVPTPDSSPDNFTLPATAIIANIFWFLSLILSLICALGATLIQQWARNYRRKIQHRRAAQKRGILHVILSQGVGRFGLDCASSWIIAFLHTAVAFFMIGLVVFLFPTNTIVAGISLALIGMAACVYLLLSALPVFSPDCPYSTPFTPALV</sequence>
<name>A0ACB8QIP2_9AGAM</name>
<comment type="caution">
    <text evidence="1">The sequence shown here is derived from an EMBL/GenBank/DDBJ whole genome shotgun (WGS) entry which is preliminary data.</text>
</comment>
<accession>A0ACB8QIP2</accession>
<evidence type="ECO:0000313" key="2">
    <source>
        <dbReference type="Proteomes" id="UP000814128"/>
    </source>
</evidence>
<proteinExistence type="predicted"/>
<reference evidence="1" key="1">
    <citation type="submission" date="2021-02" db="EMBL/GenBank/DDBJ databases">
        <authorList>
            <consortium name="DOE Joint Genome Institute"/>
            <person name="Ahrendt S."/>
            <person name="Looney B.P."/>
            <person name="Miyauchi S."/>
            <person name="Morin E."/>
            <person name="Drula E."/>
            <person name="Courty P.E."/>
            <person name="Chicoki N."/>
            <person name="Fauchery L."/>
            <person name="Kohler A."/>
            <person name="Kuo A."/>
            <person name="Labutti K."/>
            <person name="Pangilinan J."/>
            <person name="Lipzen A."/>
            <person name="Riley R."/>
            <person name="Andreopoulos W."/>
            <person name="He G."/>
            <person name="Johnson J."/>
            <person name="Barry K.W."/>
            <person name="Grigoriev I.V."/>
            <person name="Nagy L."/>
            <person name="Hibbett D."/>
            <person name="Henrissat B."/>
            <person name="Matheny P.B."/>
            <person name="Labbe J."/>
            <person name="Martin F."/>
        </authorList>
    </citation>
    <scope>NUCLEOTIDE SEQUENCE</scope>
    <source>
        <strain evidence="1">EC-137</strain>
    </source>
</reference>
<protein>
    <submittedName>
        <fullName evidence="1">Uncharacterized protein</fullName>
    </submittedName>
</protein>
<reference evidence="1" key="2">
    <citation type="journal article" date="2022" name="New Phytol.">
        <title>Evolutionary transition to the ectomycorrhizal habit in the genomes of a hyperdiverse lineage of mushroom-forming fungi.</title>
        <authorList>
            <person name="Looney B."/>
            <person name="Miyauchi S."/>
            <person name="Morin E."/>
            <person name="Drula E."/>
            <person name="Courty P.E."/>
            <person name="Kohler A."/>
            <person name="Kuo A."/>
            <person name="LaButti K."/>
            <person name="Pangilinan J."/>
            <person name="Lipzen A."/>
            <person name="Riley R."/>
            <person name="Andreopoulos W."/>
            <person name="He G."/>
            <person name="Johnson J."/>
            <person name="Nolan M."/>
            <person name="Tritt A."/>
            <person name="Barry K.W."/>
            <person name="Grigoriev I.V."/>
            <person name="Nagy L.G."/>
            <person name="Hibbett D."/>
            <person name="Henrissat B."/>
            <person name="Matheny P.B."/>
            <person name="Labbe J."/>
            <person name="Martin F.M."/>
        </authorList>
    </citation>
    <scope>NUCLEOTIDE SEQUENCE</scope>
    <source>
        <strain evidence="1">EC-137</strain>
    </source>
</reference>
<keyword evidence="2" id="KW-1185">Reference proteome</keyword>